<gene>
    <name evidence="2" type="ORF">PECUL_23A050657</name>
</gene>
<accession>A0AAD1R9E6</accession>
<evidence type="ECO:0000313" key="3">
    <source>
        <dbReference type="Proteomes" id="UP001295444"/>
    </source>
</evidence>
<evidence type="ECO:0000313" key="2">
    <source>
        <dbReference type="EMBL" id="CAH2245894.1"/>
    </source>
</evidence>
<dbReference type="EMBL" id="OW240913">
    <property type="protein sequence ID" value="CAH2245894.1"/>
    <property type="molecule type" value="Genomic_DNA"/>
</dbReference>
<keyword evidence="3" id="KW-1185">Reference proteome</keyword>
<sequence length="247" mass="28426">MDFPNKPRPKSAPVITNAYVQNRREEECLYVKLNGMHCQHHADMMRWRQAVDHMVRKRQNLLLQRAITPQSTLERVMDEIQTLKKCRSSPKSAKVNLPLSTEVGVDLGSYSKWVSSSSSQNLHNVPSYDDEARCGGTKASGSTRSDRTFPAMHGPQIKPHEIMSKIPETSERKVEKKQRPLSTLQRKPDSIESLTYKDLGGIARLENISMRETERQKQIKLLEREQISKTHDTVLQQKVDTFLKKFE</sequence>
<name>A0AAD1R9E6_PELCU</name>
<feature type="region of interest" description="Disordered" evidence="1">
    <location>
        <begin position="121"/>
        <end position="155"/>
    </location>
</feature>
<protein>
    <submittedName>
        <fullName evidence="2">Uncharacterized protein</fullName>
    </submittedName>
</protein>
<proteinExistence type="predicted"/>
<evidence type="ECO:0000256" key="1">
    <source>
        <dbReference type="SAM" id="MobiDB-lite"/>
    </source>
</evidence>
<reference evidence="2" key="1">
    <citation type="submission" date="2022-03" db="EMBL/GenBank/DDBJ databases">
        <authorList>
            <person name="Alioto T."/>
            <person name="Alioto T."/>
            <person name="Gomez Garrido J."/>
        </authorList>
    </citation>
    <scope>NUCLEOTIDE SEQUENCE</scope>
</reference>
<dbReference type="Proteomes" id="UP001295444">
    <property type="component" value="Chromosome 02"/>
</dbReference>
<organism evidence="2 3">
    <name type="scientific">Pelobates cultripes</name>
    <name type="common">Western spadefoot toad</name>
    <dbReference type="NCBI Taxonomy" id="61616"/>
    <lineage>
        <taxon>Eukaryota</taxon>
        <taxon>Metazoa</taxon>
        <taxon>Chordata</taxon>
        <taxon>Craniata</taxon>
        <taxon>Vertebrata</taxon>
        <taxon>Euteleostomi</taxon>
        <taxon>Amphibia</taxon>
        <taxon>Batrachia</taxon>
        <taxon>Anura</taxon>
        <taxon>Pelobatoidea</taxon>
        <taxon>Pelobatidae</taxon>
        <taxon>Pelobates</taxon>
    </lineage>
</organism>
<dbReference type="AlphaFoldDB" id="A0AAD1R9E6"/>